<gene>
    <name evidence="7" type="ORF">CHUV0807_1764</name>
</gene>
<organism evidence="7 8">
    <name type="scientific">Cardiobacterium hominis</name>
    <dbReference type="NCBI Taxonomy" id="2718"/>
    <lineage>
        <taxon>Bacteria</taxon>
        <taxon>Pseudomonadati</taxon>
        <taxon>Pseudomonadota</taxon>
        <taxon>Gammaproteobacteria</taxon>
        <taxon>Cardiobacteriales</taxon>
        <taxon>Cardiobacteriaceae</taxon>
        <taxon>Cardiobacterium</taxon>
    </lineage>
</organism>
<dbReference type="PANTHER" id="PTHR37422">
    <property type="entry name" value="TEICHURONIC ACID BIOSYNTHESIS PROTEIN TUAE"/>
    <property type="match status" value="1"/>
</dbReference>
<evidence type="ECO:0000256" key="1">
    <source>
        <dbReference type="ARBA" id="ARBA00004141"/>
    </source>
</evidence>
<feature type="transmembrane region" description="Helical" evidence="5">
    <location>
        <begin position="86"/>
        <end position="102"/>
    </location>
</feature>
<dbReference type="InterPro" id="IPR051533">
    <property type="entry name" value="WaaL-like"/>
</dbReference>
<reference evidence="8" key="1">
    <citation type="submission" date="2016-04" db="EMBL/GenBank/DDBJ databases">
        <authorList>
            <person name="Tagini F."/>
        </authorList>
    </citation>
    <scope>NUCLEOTIDE SEQUENCE [LARGE SCALE GENOMIC DNA]</scope>
    <source>
        <strain evidence="8">CHUV0807</strain>
    </source>
</reference>
<proteinExistence type="predicted"/>
<evidence type="ECO:0000256" key="2">
    <source>
        <dbReference type="ARBA" id="ARBA00022692"/>
    </source>
</evidence>
<feature type="transmembrane region" description="Helical" evidence="5">
    <location>
        <begin position="147"/>
        <end position="164"/>
    </location>
</feature>
<dbReference type="GO" id="GO:0016020">
    <property type="term" value="C:membrane"/>
    <property type="evidence" value="ECO:0007669"/>
    <property type="project" value="UniProtKB-SubCell"/>
</dbReference>
<feature type="transmembrane region" description="Helical" evidence="5">
    <location>
        <begin position="378"/>
        <end position="398"/>
    </location>
</feature>
<keyword evidence="7" id="KW-0436">Ligase</keyword>
<sequence>MNALLPRLVNSATFLFFALSLAVKSGYSYGAALLLLAALVALPHWWPRRPHDAALRWLAFGFFFAGSVALLDVIRSGIGARGLEAPLKFFAVPLLLYFLATVPPKGRAIWAGAACGALLGLASAWYYSHFAPELLPAGRAARYLHPIQLGNIAMLLALIAACSLRAKPRHWQLLLTLAGVAAGVYTTMLSQTRGSFFALAWTLVFLGLLSLRRRHFRLRSVVLTATIAAVAAALFWLGNIEVIEERLAAAQQDIALYQEGKADTSIGARFEMWRFAWQEGSSYPLIGPGTAQLNVDKDGWRSAADLAPFGHLHNEFLDAFARRGLLGLAAVLYLFLVPLWLYRRGEERDSPDAAALRLAGRAQVLLYSGFSLTQAALYSHNSGFLFFALPLCLIYAALRGEGRPDV</sequence>
<accession>A0A1C3HPF1</accession>
<evidence type="ECO:0000313" key="8">
    <source>
        <dbReference type="Proteomes" id="UP000190837"/>
    </source>
</evidence>
<feature type="transmembrane region" description="Helical" evidence="5">
    <location>
        <begin position="218"/>
        <end position="237"/>
    </location>
</feature>
<dbReference type="EMBL" id="FKLO01000060">
    <property type="protein sequence ID" value="SAZ05171.1"/>
    <property type="molecule type" value="Genomic_DNA"/>
</dbReference>
<feature type="domain" description="O-antigen ligase-related" evidence="6">
    <location>
        <begin position="180"/>
        <end position="331"/>
    </location>
</feature>
<evidence type="ECO:0000259" key="6">
    <source>
        <dbReference type="Pfam" id="PF04932"/>
    </source>
</evidence>
<feature type="transmembrane region" description="Helical" evidence="5">
    <location>
        <begin position="324"/>
        <end position="342"/>
    </location>
</feature>
<evidence type="ECO:0000313" key="7">
    <source>
        <dbReference type="EMBL" id="SAZ05171.1"/>
    </source>
</evidence>
<feature type="transmembrane region" description="Helical" evidence="5">
    <location>
        <begin position="12"/>
        <end position="42"/>
    </location>
</feature>
<keyword evidence="4 5" id="KW-0472">Membrane</keyword>
<keyword evidence="2 5" id="KW-0812">Transmembrane</keyword>
<comment type="subcellular location">
    <subcellularLocation>
        <location evidence="1">Membrane</location>
        <topology evidence="1">Multi-pass membrane protein</topology>
    </subcellularLocation>
</comment>
<evidence type="ECO:0000256" key="5">
    <source>
        <dbReference type="SAM" id="Phobius"/>
    </source>
</evidence>
<dbReference type="RefSeq" id="WP_079541284.1">
    <property type="nucleotide sequence ID" value="NZ_FKLO01000060.1"/>
</dbReference>
<protein>
    <submittedName>
        <fullName evidence="7">O-antigen ligase</fullName>
    </submittedName>
</protein>
<feature type="transmembrane region" description="Helical" evidence="5">
    <location>
        <begin position="54"/>
        <end position="74"/>
    </location>
</feature>
<dbReference type="InterPro" id="IPR007016">
    <property type="entry name" value="O-antigen_ligase-rel_domated"/>
</dbReference>
<dbReference type="Proteomes" id="UP000190837">
    <property type="component" value="Unassembled WGS sequence"/>
</dbReference>
<keyword evidence="3 5" id="KW-1133">Transmembrane helix</keyword>
<evidence type="ECO:0000256" key="4">
    <source>
        <dbReference type="ARBA" id="ARBA00023136"/>
    </source>
</evidence>
<name>A0A1C3HPF1_9GAMM</name>
<feature type="transmembrane region" description="Helical" evidence="5">
    <location>
        <begin position="194"/>
        <end position="211"/>
    </location>
</feature>
<feature type="transmembrane region" description="Helical" evidence="5">
    <location>
        <begin position="171"/>
        <end position="188"/>
    </location>
</feature>
<evidence type="ECO:0000256" key="3">
    <source>
        <dbReference type="ARBA" id="ARBA00022989"/>
    </source>
</evidence>
<dbReference type="GO" id="GO:0016874">
    <property type="term" value="F:ligase activity"/>
    <property type="evidence" value="ECO:0007669"/>
    <property type="project" value="UniProtKB-KW"/>
</dbReference>
<dbReference type="Pfam" id="PF04932">
    <property type="entry name" value="Wzy_C"/>
    <property type="match status" value="1"/>
</dbReference>
<dbReference type="AlphaFoldDB" id="A0A1C3HPF1"/>
<dbReference type="PANTHER" id="PTHR37422:SF23">
    <property type="entry name" value="TEICHURONIC ACID BIOSYNTHESIS PROTEIN TUAE"/>
    <property type="match status" value="1"/>
</dbReference>
<feature type="transmembrane region" description="Helical" evidence="5">
    <location>
        <begin position="109"/>
        <end position="127"/>
    </location>
</feature>